<evidence type="ECO:0000256" key="2">
    <source>
        <dbReference type="ARBA" id="ARBA00005452"/>
    </source>
</evidence>
<evidence type="ECO:0000256" key="10">
    <source>
        <dbReference type="RuleBase" id="RU367149"/>
    </source>
</evidence>
<evidence type="ECO:0000256" key="6">
    <source>
        <dbReference type="ARBA" id="ARBA00022692"/>
    </source>
</evidence>
<dbReference type="GO" id="GO:0003333">
    <property type="term" value="P:amino acid transmembrane transport"/>
    <property type="evidence" value="ECO:0007669"/>
    <property type="project" value="InterPro"/>
</dbReference>
<feature type="transmembrane region" description="Helical" evidence="10">
    <location>
        <begin position="9"/>
        <end position="30"/>
    </location>
</feature>
<sequence>MKQPTSPGLLGGAMIIAATTVGAGMFSLPVTGAGMWYGYSLMMLAFAWLCMLLSGLFVLETNLHFPVGASFDSMVGDTLGRSWRVANGISIAFVLYILTYAYISGGSSIVSHGASATLGLALSAKPAALCFAGVLAAIVWLGAGAVDRLSTVMIGAMLLTFAASTLDLAPGIEATNLWPEAAEGQEYAIFGLAALPFMLASFGYHGNVPSLVKYYGKQPRRIATALLAGTGLAFTIYLLWLTLTFGNLSQQQMLPVIQAGGNMGDLVAALEHSDGGNLGAMLSLFANLAVASSFLGVTLGLFDFIADLFGFDNSAAGRSKSAAITFLPPLLLALAWPHGFIYAIGFAGLAATLWAAIVPALMAREVRRRHRDGYRAPGGRGAIVLVIGFGLTVALCEIASKLQLLPVFGQ</sequence>
<dbReference type="InterPro" id="IPR018227">
    <property type="entry name" value="Amino_acid_transport_2"/>
</dbReference>
<keyword evidence="12" id="KW-1185">Reference proteome</keyword>
<dbReference type="EMBL" id="SWCI01000013">
    <property type="protein sequence ID" value="TKB47611.1"/>
    <property type="molecule type" value="Genomic_DNA"/>
</dbReference>
<comment type="subcellular location">
    <subcellularLocation>
        <location evidence="1 10">Cell inner membrane</location>
        <topology evidence="1 10">Multi-pass membrane protein</topology>
    </subcellularLocation>
</comment>
<reference evidence="11 12" key="1">
    <citation type="submission" date="2019-04" db="EMBL/GenBank/DDBJ databases">
        <authorList>
            <person name="Hwang J.C."/>
        </authorList>
    </citation>
    <scope>NUCLEOTIDE SEQUENCE [LARGE SCALE GENOMIC DNA]</scope>
    <source>
        <strain evidence="11 12">IMCC35001</strain>
    </source>
</reference>
<evidence type="ECO:0000256" key="5">
    <source>
        <dbReference type="ARBA" id="ARBA00022519"/>
    </source>
</evidence>
<evidence type="ECO:0000256" key="8">
    <source>
        <dbReference type="ARBA" id="ARBA00022989"/>
    </source>
</evidence>
<keyword evidence="9 10" id="KW-0472">Membrane</keyword>
<dbReference type="OrthoDB" id="18749at2"/>
<dbReference type="PANTHER" id="PTHR46997">
    <property type="entry name" value="LOW AFFINITY TRYPTOPHAN PERMEASE-RELATED"/>
    <property type="match status" value="1"/>
</dbReference>
<evidence type="ECO:0000256" key="3">
    <source>
        <dbReference type="ARBA" id="ARBA00022448"/>
    </source>
</evidence>
<feature type="transmembrane region" description="Helical" evidence="10">
    <location>
        <begin position="149"/>
        <end position="167"/>
    </location>
</feature>
<feature type="transmembrane region" description="Helical" evidence="10">
    <location>
        <begin position="284"/>
        <end position="309"/>
    </location>
</feature>
<protein>
    <recommendedName>
        <fullName evidence="10">Aromatic amino acid permease</fullName>
    </recommendedName>
</protein>
<feature type="transmembrane region" description="Helical" evidence="10">
    <location>
        <begin position="36"/>
        <end position="59"/>
    </location>
</feature>
<feature type="transmembrane region" description="Helical" evidence="10">
    <location>
        <begin position="382"/>
        <end position="400"/>
    </location>
</feature>
<feature type="transmembrane region" description="Helical" evidence="10">
    <location>
        <begin position="342"/>
        <end position="361"/>
    </location>
</feature>
<evidence type="ECO:0000256" key="9">
    <source>
        <dbReference type="ARBA" id="ARBA00023136"/>
    </source>
</evidence>
<dbReference type="Gene3D" id="1.20.1740.10">
    <property type="entry name" value="Amino acid/polyamine transporter I"/>
    <property type="match status" value="1"/>
</dbReference>
<evidence type="ECO:0000313" key="12">
    <source>
        <dbReference type="Proteomes" id="UP000305674"/>
    </source>
</evidence>
<dbReference type="GO" id="GO:0015173">
    <property type="term" value="F:aromatic amino acid transmembrane transporter activity"/>
    <property type="evidence" value="ECO:0007669"/>
    <property type="project" value="UniProtKB-UniRule"/>
</dbReference>
<dbReference type="InterPro" id="IPR013059">
    <property type="entry name" value="Trp_tyr_transpt"/>
</dbReference>
<proteinExistence type="inferred from homology"/>
<feature type="transmembrane region" description="Helical" evidence="10">
    <location>
        <begin position="85"/>
        <end position="103"/>
    </location>
</feature>
<dbReference type="RefSeq" id="WP_136854202.1">
    <property type="nucleotide sequence ID" value="NZ_SWCI01000013.1"/>
</dbReference>
<evidence type="ECO:0000256" key="1">
    <source>
        <dbReference type="ARBA" id="ARBA00004429"/>
    </source>
</evidence>
<evidence type="ECO:0000256" key="7">
    <source>
        <dbReference type="ARBA" id="ARBA00022970"/>
    </source>
</evidence>
<dbReference type="AlphaFoldDB" id="A0A4U1BC54"/>
<evidence type="ECO:0000256" key="4">
    <source>
        <dbReference type="ARBA" id="ARBA00022475"/>
    </source>
</evidence>
<comment type="function">
    <text evidence="10">Involved in transporting aromatic amino acids across the cytoplasmic membrane.</text>
</comment>
<dbReference type="Proteomes" id="UP000305674">
    <property type="component" value="Unassembled WGS sequence"/>
</dbReference>
<keyword evidence="6 10" id="KW-0812">Transmembrane</keyword>
<keyword evidence="4 10" id="KW-1003">Cell membrane</keyword>
<accession>A0A4U1BC54</accession>
<comment type="similarity">
    <text evidence="2 10">Belongs to the amino acid/polyamine transporter 2 family. Mtr/TnaB/TyrP permease subfamily.</text>
</comment>
<feature type="transmembrane region" description="Helical" evidence="10">
    <location>
        <begin position="123"/>
        <end position="142"/>
    </location>
</feature>
<keyword evidence="8 10" id="KW-1133">Transmembrane helix</keyword>
<keyword evidence="3 10" id="KW-0813">Transport</keyword>
<organism evidence="11 12">
    <name type="scientific">Ferrimonas sediminicola</name>
    <dbReference type="NCBI Taxonomy" id="2569538"/>
    <lineage>
        <taxon>Bacteria</taxon>
        <taxon>Pseudomonadati</taxon>
        <taxon>Pseudomonadota</taxon>
        <taxon>Gammaproteobacteria</taxon>
        <taxon>Alteromonadales</taxon>
        <taxon>Ferrimonadaceae</taxon>
        <taxon>Ferrimonas</taxon>
    </lineage>
</organism>
<dbReference type="PRINTS" id="PR00166">
    <property type="entry name" value="AROAAPRMEASE"/>
</dbReference>
<dbReference type="PANTHER" id="PTHR46997:SF1">
    <property type="entry name" value="LOW AFFINITY TRYPTOPHAN PERMEASE-RELATED"/>
    <property type="match status" value="1"/>
</dbReference>
<feature type="transmembrane region" description="Helical" evidence="10">
    <location>
        <begin position="225"/>
        <end position="245"/>
    </location>
</feature>
<comment type="caution">
    <text evidence="11">The sequence shown here is derived from an EMBL/GenBank/DDBJ whole genome shotgun (WGS) entry which is preliminary data.</text>
</comment>
<name>A0A4U1BC54_9GAMM</name>
<keyword evidence="7 10" id="KW-0029">Amino-acid transport</keyword>
<dbReference type="Pfam" id="PF03222">
    <property type="entry name" value="Trp_Tyr_perm"/>
    <property type="match status" value="1"/>
</dbReference>
<feature type="transmembrane region" description="Helical" evidence="10">
    <location>
        <begin position="321"/>
        <end position="336"/>
    </location>
</feature>
<dbReference type="NCBIfam" id="TIGR00837">
    <property type="entry name" value="araaP"/>
    <property type="match status" value="1"/>
</dbReference>
<feature type="transmembrane region" description="Helical" evidence="10">
    <location>
        <begin position="187"/>
        <end position="204"/>
    </location>
</feature>
<gene>
    <name evidence="11" type="ORF">FCL40_15470</name>
</gene>
<evidence type="ECO:0000313" key="11">
    <source>
        <dbReference type="EMBL" id="TKB47611.1"/>
    </source>
</evidence>
<dbReference type="GO" id="GO:0005886">
    <property type="term" value="C:plasma membrane"/>
    <property type="evidence" value="ECO:0007669"/>
    <property type="project" value="UniProtKB-SubCell"/>
</dbReference>
<keyword evidence="5 10" id="KW-0997">Cell inner membrane</keyword>